<evidence type="ECO:0000256" key="1">
    <source>
        <dbReference type="ARBA" id="ARBA00004651"/>
    </source>
</evidence>
<comment type="subcellular location">
    <subcellularLocation>
        <location evidence="1 7">Cell membrane</location>
        <topology evidence="1 7">Multi-pass membrane protein</topology>
    </subcellularLocation>
</comment>
<feature type="transmembrane region" description="Helical" evidence="7">
    <location>
        <begin position="113"/>
        <end position="132"/>
    </location>
</feature>
<feature type="transmembrane region" description="Helical" evidence="7">
    <location>
        <begin position="264"/>
        <end position="281"/>
    </location>
</feature>
<dbReference type="CDD" id="cd06261">
    <property type="entry name" value="TM_PBP2"/>
    <property type="match status" value="1"/>
</dbReference>
<comment type="similarity">
    <text evidence="7">Belongs to the binding-protein-dependent transport system permease family.</text>
</comment>
<evidence type="ECO:0000256" key="3">
    <source>
        <dbReference type="ARBA" id="ARBA00022475"/>
    </source>
</evidence>
<evidence type="ECO:0000256" key="2">
    <source>
        <dbReference type="ARBA" id="ARBA00022448"/>
    </source>
</evidence>
<dbReference type="EMBL" id="JACVVD010000015">
    <property type="protein sequence ID" value="MBD0384062.1"/>
    <property type="molecule type" value="Genomic_DNA"/>
</dbReference>
<dbReference type="PANTHER" id="PTHR43744:SF9">
    <property type="entry name" value="POLYGALACTURONAN_RHAMNOGALACTURONAN TRANSPORT SYSTEM PERMEASE PROTEIN YTCP"/>
    <property type="match status" value="1"/>
</dbReference>
<organism evidence="9 10">
    <name type="scientific">Paenibacillus sedimenti</name>
    <dbReference type="NCBI Taxonomy" id="2770274"/>
    <lineage>
        <taxon>Bacteria</taxon>
        <taxon>Bacillati</taxon>
        <taxon>Bacillota</taxon>
        <taxon>Bacilli</taxon>
        <taxon>Bacillales</taxon>
        <taxon>Paenibacillaceae</taxon>
        <taxon>Paenibacillus</taxon>
    </lineage>
</organism>
<evidence type="ECO:0000313" key="9">
    <source>
        <dbReference type="EMBL" id="MBD0384062.1"/>
    </source>
</evidence>
<comment type="caution">
    <text evidence="9">The sequence shown here is derived from an EMBL/GenBank/DDBJ whole genome shotgun (WGS) entry which is preliminary data.</text>
</comment>
<keyword evidence="2 7" id="KW-0813">Transport</keyword>
<name>A0A926KTT2_9BACL</name>
<evidence type="ECO:0000313" key="10">
    <source>
        <dbReference type="Proteomes" id="UP000650466"/>
    </source>
</evidence>
<evidence type="ECO:0000259" key="8">
    <source>
        <dbReference type="PROSITE" id="PS50928"/>
    </source>
</evidence>
<sequence>MNLEIKEGAGDRLLLILMYASIAVFALICLFPFVTVLSSSLTTETSIQAYGFQLFPKAFSLEAYQLLLKNDTIYKSYGVTIFITVVGTILAMLVTCAMAYPLSLRSLKYRNHIAFYVFFTMLFHGGLVSSYILITKYLGMTDSIWVLILPSLLNPFNMFLMRNFFKSIDESLAESAKMDGANEIYIMFRIMIPISLPAMAAVGLFYALAFWNKWFEAMLYIRNEDLFPLQYLIKRILDSADFSRELAQNINLTEYTTPTLTTRLAATIVTIGPIIFLYPFLQKYFVKGLLIGAVKG</sequence>
<feature type="domain" description="ABC transmembrane type-1" evidence="8">
    <location>
        <begin position="77"/>
        <end position="281"/>
    </location>
</feature>
<reference evidence="9" key="1">
    <citation type="submission" date="2020-09" db="EMBL/GenBank/DDBJ databases">
        <title>Draft Genome Sequence of Paenibacillus sp. WST5.</title>
        <authorList>
            <person name="Bao Z."/>
        </authorList>
    </citation>
    <scope>NUCLEOTIDE SEQUENCE</scope>
    <source>
        <strain evidence="9">WST5</strain>
    </source>
</reference>
<gene>
    <name evidence="9" type="ORF">ICC18_28850</name>
</gene>
<dbReference type="Gene3D" id="1.10.3720.10">
    <property type="entry name" value="MetI-like"/>
    <property type="match status" value="1"/>
</dbReference>
<dbReference type="SUPFAM" id="SSF161098">
    <property type="entry name" value="MetI-like"/>
    <property type="match status" value="1"/>
</dbReference>
<evidence type="ECO:0000256" key="4">
    <source>
        <dbReference type="ARBA" id="ARBA00022692"/>
    </source>
</evidence>
<dbReference type="InterPro" id="IPR035906">
    <property type="entry name" value="MetI-like_sf"/>
</dbReference>
<feature type="transmembrane region" description="Helical" evidence="7">
    <location>
        <begin position="77"/>
        <end position="101"/>
    </location>
</feature>
<accession>A0A926KTT2</accession>
<evidence type="ECO:0000256" key="7">
    <source>
        <dbReference type="RuleBase" id="RU363032"/>
    </source>
</evidence>
<keyword evidence="6 7" id="KW-0472">Membrane</keyword>
<dbReference type="PROSITE" id="PS50928">
    <property type="entry name" value="ABC_TM1"/>
    <property type="match status" value="1"/>
</dbReference>
<protein>
    <submittedName>
        <fullName evidence="9">Carbohydrate ABC transporter permease</fullName>
    </submittedName>
</protein>
<dbReference type="InterPro" id="IPR000515">
    <property type="entry name" value="MetI-like"/>
</dbReference>
<feature type="transmembrane region" description="Helical" evidence="7">
    <location>
        <begin position="144"/>
        <end position="165"/>
    </location>
</feature>
<dbReference type="RefSeq" id="WP_188177842.1">
    <property type="nucleotide sequence ID" value="NZ_JACVVD010000015.1"/>
</dbReference>
<feature type="transmembrane region" description="Helical" evidence="7">
    <location>
        <begin position="186"/>
        <end position="211"/>
    </location>
</feature>
<dbReference type="GO" id="GO:0055085">
    <property type="term" value="P:transmembrane transport"/>
    <property type="evidence" value="ECO:0007669"/>
    <property type="project" value="InterPro"/>
</dbReference>
<dbReference type="GO" id="GO:0005886">
    <property type="term" value="C:plasma membrane"/>
    <property type="evidence" value="ECO:0007669"/>
    <property type="project" value="UniProtKB-SubCell"/>
</dbReference>
<evidence type="ECO:0000256" key="6">
    <source>
        <dbReference type="ARBA" id="ARBA00023136"/>
    </source>
</evidence>
<dbReference type="Proteomes" id="UP000650466">
    <property type="component" value="Unassembled WGS sequence"/>
</dbReference>
<dbReference type="Pfam" id="PF00528">
    <property type="entry name" value="BPD_transp_1"/>
    <property type="match status" value="1"/>
</dbReference>
<dbReference type="PANTHER" id="PTHR43744">
    <property type="entry name" value="ABC TRANSPORTER PERMEASE PROTEIN MG189-RELATED-RELATED"/>
    <property type="match status" value="1"/>
</dbReference>
<keyword evidence="5 7" id="KW-1133">Transmembrane helix</keyword>
<keyword evidence="10" id="KW-1185">Reference proteome</keyword>
<keyword evidence="4 7" id="KW-0812">Transmembrane</keyword>
<proteinExistence type="inferred from homology"/>
<evidence type="ECO:0000256" key="5">
    <source>
        <dbReference type="ARBA" id="ARBA00022989"/>
    </source>
</evidence>
<feature type="transmembrane region" description="Helical" evidence="7">
    <location>
        <begin position="12"/>
        <end position="34"/>
    </location>
</feature>
<dbReference type="AlphaFoldDB" id="A0A926KTT2"/>
<keyword evidence="3" id="KW-1003">Cell membrane</keyword>